<accession>A0A0Q9WPP4</accession>
<dbReference type="AlphaFoldDB" id="A0A0Q9WPP4"/>
<feature type="compositionally biased region" description="Polar residues" evidence="1">
    <location>
        <begin position="1"/>
        <end position="15"/>
    </location>
</feature>
<feature type="compositionally biased region" description="Polar residues" evidence="1">
    <location>
        <begin position="30"/>
        <end position="41"/>
    </location>
</feature>
<feature type="compositionally biased region" description="Basic and acidic residues" evidence="1">
    <location>
        <begin position="42"/>
        <end position="51"/>
    </location>
</feature>
<dbReference type="EMBL" id="CH963848">
    <property type="protein sequence ID" value="KRF97856.1"/>
    <property type="molecule type" value="Genomic_DNA"/>
</dbReference>
<keyword evidence="3" id="KW-1185">Reference proteome</keyword>
<evidence type="ECO:0000313" key="3">
    <source>
        <dbReference type="Proteomes" id="UP000007798"/>
    </source>
</evidence>
<evidence type="ECO:0000313" key="2">
    <source>
        <dbReference type="EMBL" id="KRF97856.1"/>
    </source>
</evidence>
<feature type="compositionally biased region" description="Polar residues" evidence="1">
    <location>
        <begin position="93"/>
        <end position="131"/>
    </location>
</feature>
<gene>
    <name evidence="2" type="primary">Dwil\GK19690</name>
    <name evidence="2" type="ORF">Dwil_GK19690</name>
</gene>
<reference evidence="2 3" key="1">
    <citation type="journal article" date="2007" name="Nature">
        <title>Evolution of genes and genomes on the Drosophila phylogeny.</title>
        <authorList>
            <consortium name="Drosophila 12 Genomes Consortium"/>
            <person name="Clark A.G."/>
            <person name="Eisen M.B."/>
            <person name="Smith D.R."/>
            <person name="Bergman C.M."/>
            <person name="Oliver B."/>
            <person name="Markow T.A."/>
            <person name="Kaufman T.C."/>
            <person name="Kellis M."/>
            <person name="Gelbart W."/>
            <person name="Iyer V.N."/>
            <person name="Pollard D.A."/>
            <person name="Sackton T.B."/>
            <person name="Larracuente A.M."/>
            <person name="Singh N.D."/>
            <person name="Abad J.P."/>
            <person name="Abt D.N."/>
            <person name="Adryan B."/>
            <person name="Aguade M."/>
            <person name="Akashi H."/>
            <person name="Anderson W.W."/>
            <person name="Aquadro C.F."/>
            <person name="Ardell D.H."/>
            <person name="Arguello R."/>
            <person name="Artieri C.G."/>
            <person name="Barbash D.A."/>
            <person name="Barker D."/>
            <person name="Barsanti P."/>
            <person name="Batterham P."/>
            <person name="Batzoglou S."/>
            <person name="Begun D."/>
            <person name="Bhutkar A."/>
            <person name="Blanco E."/>
            <person name="Bosak S.A."/>
            <person name="Bradley R.K."/>
            <person name="Brand A.D."/>
            <person name="Brent M.R."/>
            <person name="Brooks A.N."/>
            <person name="Brown R.H."/>
            <person name="Butlin R.K."/>
            <person name="Caggese C."/>
            <person name="Calvi B.R."/>
            <person name="Bernardo de Carvalho A."/>
            <person name="Caspi A."/>
            <person name="Castrezana S."/>
            <person name="Celniker S.E."/>
            <person name="Chang J.L."/>
            <person name="Chapple C."/>
            <person name="Chatterji S."/>
            <person name="Chinwalla A."/>
            <person name="Civetta A."/>
            <person name="Clifton S.W."/>
            <person name="Comeron J.M."/>
            <person name="Costello J.C."/>
            <person name="Coyne J.A."/>
            <person name="Daub J."/>
            <person name="David R.G."/>
            <person name="Delcher A.L."/>
            <person name="Delehaunty K."/>
            <person name="Do C.B."/>
            <person name="Ebling H."/>
            <person name="Edwards K."/>
            <person name="Eickbush T."/>
            <person name="Evans J.D."/>
            <person name="Filipski A."/>
            <person name="Findeiss S."/>
            <person name="Freyhult E."/>
            <person name="Fulton L."/>
            <person name="Fulton R."/>
            <person name="Garcia A.C."/>
            <person name="Gardiner A."/>
            <person name="Garfield D.A."/>
            <person name="Garvin B.E."/>
            <person name="Gibson G."/>
            <person name="Gilbert D."/>
            <person name="Gnerre S."/>
            <person name="Godfrey J."/>
            <person name="Good R."/>
            <person name="Gotea V."/>
            <person name="Gravely B."/>
            <person name="Greenberg A.J."/>
            <person name="Griffiths-Jones S."/>
            <person name="Gross S."/>
            <person name="Guigo R."/>
            <person name="Gustafson E.A."/>
            <person name="Haerty W."/>
            <person name="Hahn M.W."/>
            <person name="Halligan D.L."/>
            <person name="Halpern A.L."/>
            <person name="Halter G.M."/>
            <person name="Han M.V."/>
            <person name="Heger A."/>
            <person name="Hillier L."/>
            <person name="Hinrichs A.S."/>
            <person name="Holmes I."/>
            <person name="Hoskins R.A."/>
            <person name="Hubisz M.J."/>
            <person name="Hultmark D."/>
            <person name="Huntley M.A."/>
            <person name="Jaffe D.B."/>
            <person name="Jagadeeshan S."/>
            <person name="Jeck W.R."/>
            <person name="Johnson J."/>
            <person name="Jones C.D."/>
            <person name="Jordan W.C."/>
            <person name="Karpen G.H."/>
            <person name="Kataoka E."/>
            <person name="Keightley P.D."/>
            <person name="Kheradpour P."/>
            <person name="Kirkness E.F."/>
            <person name="Koerich L.B."/>
            <person name="Kristiansen K."/>
            <person name="Kudrna D."/>
            <person name="Kulathinal R.J."/>
            <person name="Kumar S."/>
            <person name="Kwok R."/>
            <person name="Lander E."/>
            <person name="Langley C.H."/>
            <person name="Lapoint R."/>
            <person name="Lazzaro B.P."/>
            <person name="Lee S.J."/>
            <person name="Levesque L."/>
            <person name="Li R."/>
            <person name="Lin C.F."/>
            <person name="Lin M.F."/>
            <person name="Lindblad-Toh K."/>
            <person name="Llopart A."/>
            <person name="Long M."/>
            <person name="Low L."/>
            <person name="Lozovsky E."/>
            <person name="Lu J."/>
            <person name="Luo M."/>
            <person name="Machado C.A."/>
            <person name="Makalowski W."/>
            <person name="Marzo M."/>
            <person name="Matsuda M."/>
            <person name="Matzkin L."/>
            <person name="McAllister B."/>
            <person name="McBride C.S."/>
            <person name="McKernan B."/>
            <person name="McKernan K."/>
            <person name="Mendez-Lago M."/>
            <person name="Minx P."/>
            <person name="Mollenhauer M.U."/>
            <person name="Montooth K."/>
            <person name="Mount S.M."/>
            <person name="Mu X."/>
            <person name="Myers E."/>
            <person name="Negre B."/>
            <person name="Newfeld S."/>
            <person name="Nielsen R."/>
            <person name="Noor M.A."/>
            <person name="O'Grady P."/>
            <person name="Pachter L."/>
            <person name="Papaceit M."/>
            <person name="Parisi M.J."/>
            <person name="Parisi M."/>
            <person name="Parts L."/>
            <person name="Pedersen J.S."/>
            <person name="Pesole G."/>
            <person name="Phillippy A.M."/>
            <person name="Ponting C.P."/>
            <person name="Pop M."/>
            <person name="Porcelli D."/>
            <person name="Powell J.R."/>
            <person name="Prohaska S."/>
            <person name="Pruitt K."/>
            <person name="Puig M."/>
            <person name="Quesneville H."/>
            <person name="Ram K.R."/>
            <person name="Rand D."/>
            <person name="Rasmussen M.D."/>
            <person name="Reed L.K."/>
            <person name="Reenan R."/>
            <person name="Reily A."/>
            <person name="Remington K.A."/>
            <person name="Rieger T.T."/>
            <person name="Ritchie M.G."/>
            <person name="Robin C."/>
            <person name="Rogers Y.H."/>
            <person name="Rohde C."/>
            <person name="Rozas J."/>
            <person name="Rubenfield M.J."/>
            <person name="Ruiz A."/>
            <person name="Russo S."/>
            <person name="Salzberg S.L."/>
            <person name="Sanchez-Gracia A."/>
            <person name="Saranga D.J."/>
            <person name="Sato H."/>
            <person name="Schaeffer S.W."/>
            <person name="Schatz M.C."/>
            <person name="Schlenke T."/>
            <person name="Schwartz R."/>
            <person name="Segarra C."/>
            <person name="Singh R.S."/>
            <person name="Sirot L."/>
            <person name="Sirota M."/>
            <person name="Sisneros N.B."/>
            <person name="Smith C.D."/>
            <person name="Smith T.F."/>
            <person name="Spieth J."/>
            <person name="Stage D.E."/>
            <person name="Stark A."/>
            <person name="Stephan W."/>
            <person name="Strausberg R.L."/>
            <person name="Strempel S."/>
            <person name="Sturgill D."/>
            <person name="Sutton G."/>
            <person name="Sutton G.G."/>
            <person name="Tao W."/>
            <person name="Teichmann S."/>
            <person name="Tobari Y.N."/>
            <person name="Tomimura Y."/>
            <person name="Tsolas J.M."/>
            <person name="Valente V.L."/>
            <person name="Venter E."/>
            <person name="Venter J.C."/>
            <person name="Vicario S."/>
            <person name="Vieira F.G."/>
            <person name="Vilella A.J."/>
            <person name="Villasante A."/>
            <person name="Walenz B."/>
            <person name="Wang J."/>
            <person name="Wasserman M."/>
            <person name="Watts T."/>
            <person name="Wilson D."/>
            <person name="Wilson R.K."/>
            <person name="Wing R.A."/>
            <person name="Wolfner M.F."/>
            <person name="Wong A."/>
            <person name="Wong G.K."/>
            <person name="Wu C.I."/>
            <person name="Wu G."/>
            <person name="Yamamoto D."/>
            <person name="Yang H.P."/>
            <person name="Yang S.P."/>
            <person name="Yorke J.A."/>
            <person name="Yoshida K."/>
            <person name="Zdobnov E."/>
            <person name="Zhang P."/>
            <person name="Zhang Y."/>
            <person name="Zimin A.V."/>
            <person name="Baldwin J."/>
            <person name="Abdouelleil A."/>
            <person name="Abdulkadir J."/>
            <person name="Abebe A."/>
            <person name="Abera B."/>
            <person name="Abreu J."/>
            <person name="Acer S.C."/>
            <person name="Aftuck L."/>
            <person name="Alexander A."/>
            <person name="An P."/>
            <person name="Anderson E."/>
            <person name="Anderson S."/>
            <person name="Arachi H."/>
            <person name="Azer M."/>
            <person name="Bachantsang P."/>
            <person name="Barry A."/>
            <person name="Bayul T."/>
            <person name="Berlin A."/>
            <person name="Bessette D."/>
            <person name="Bloom T."/>
            <person name="Blye J."/>
            <person name="Boguslavskiy L."/>
            <person name="Bonnet C."/>
            <person name="Boukhgalter B."/>
            <person name="Bourzgui I."/>
            <person name="Brown A."/>
            <person name="Cahill P."/>
            <person name="Channer S."/>
            <person name="Cheshatsang Y."/>
            <person name="Chuda L."/>
            <person name="Citroen M."/>
            <person name="Collymore A."/>
            <person name="Cooke P."/>
            <person name="Costello M."/>
            <person name="D'Aco K."/>
            <person name="Daza R."/>
            <person name="De Haan G."/>
            <person name="DeGray S."/>
            <person name="DeMaso C."/>
            <person name="Dhargay N."/>
            <person name="Dooley K."/>
            <person name="Dooley E."/>
            <person name="Doricent M."/>
            <person name="Dorje P."/>
            <person name="Dorjee K."/>
            <person name="Dupes A."/>
            <person name="Elong R."/>
            <person name="Falk J."/>
            <person name="Farina A."/>
            <person name="Faro S."/>
            <person name="Ferguson D."/>
            <person name="Fisher S."/>
            <person name="Foley C.D."/>
            <person name="Franke A."/>
            <person name="Friedrich D."/>
            <person name="Gadbois L."/>
            <person name="Gearin G."/>
            <person name="Gearin C.R."/>
            <person name="Giannoukos G."/>
            <person name="Goode T."/>
            <person name="Graham J."/>
            <person name="Grandbois E."/>
            <person name="Grewal S."/>
            <person name="Gyaltsen K."/>
            <person name="Hafez N."/>
            <person name="Hagos B."/>
            <person name="Hall J."/>
            <person name="Henson C."/>
            <person name="Hollinger A."/>
            <person name="Honan T."/>
            <person name="Huard M.D."/>
            <person name="Hughes L."/>
            <person name="Hurhula B."/>
            <person name="Husby M.E."/>
            <person name="Kamat A."/>
            <person name="Kanga B."/>
            <person name="Kashin S."/>
            <person name="Khazanovich D."/>
            <person name="Kisner P."/>
            <person name="Lance K."/>
            <person name="Lara M."/>
            <person name="Lee W."/>
            <person name="Lennon N."/>
            <person name="Letendre F."/>
            <person name="LeVine R."/>
            <person name="Lipovsky A."/>
            <person name="Liu X."/>
            <person name="Liu J."/>
            <person name="Liu S."/>
            <person name="Lokyitsang T."/>
            <person name="Lokyitsang Y."/>
            <person name="Lubonja R."/>
            <person name="Lui A."/>
            <person name="MacDonald P."/>
            <person name="Magnisalis V."/>
            <person name="Maru K."/>
            <person name="Matthews C."/>
            <person name="McCusker W."/>
            <person name="McDonough S."/>
            <person name="Mehta T."/>
            <person name="Meldrim J."/>
            <person name="Meneus L."/>
            <person name="Mihai O."/>
            <person name="Mihalev A."/>
            <person name="Mihova T."/>
            <person name="Mittelman R."/>
            <person name="Mlenga V."/>
            <person name="Montmayeur A."/>
            <person name="Mulrain L."/>
            <person name="Navidi A."/>
            <person name="Naylor J."/>
            <person name="Negash T."/>
            <person name="Nguyen T."/>
            <person name="Nguyen N."/>
            <person name="Nicol R."/>
            <person name="Norbu C."/>
            <person name="Norbu N."/>
            <person name="Novod N."/>
            <person name="O'Neill B."/>
            <person name="Osman S."/>
            <person name="Markiewicz E."/>
            <person name="Oyono O.L."/>
            <person name="Patti C."/>
            <person name="Phunkhang P."/>
            <person name="Pierre F."/>
            <person name="Priest M."/>
            <person name="Raghuraman S."/>
            <person name="Rege F."/>
            <person name="Reyes R."/>
            <person name="Rise C."/>
            <person name="Rogov P."/>
            <person name="Ross K."/>
            <person name="Ryan E."/>
            <person name="Settipalli S."/>
            <person name="Shea T."/>
            <person name="Sherpa N."/>
            <person name="Shi L."/>
            <person name="Shih D."/>
            <person name="Sparrow T."/>
            <person name="Spaulding J."/>
            <person name="Stalker J."/>
            <person name="Stange-Thomann N."/>
            <person name="Stavropoulos S."/>
            <person name="Stone C."/>
            <person name="Strader C."/>
            <person name="Tesfaye S."/>
            <person name="Thomson T."/>
            <person name="Thoulutsang Y."/>
            <person name="Thoulutsang D."/>
            <person name="Topham K."/>
            <person name="Topping I."/>
            <person name="Tsamla T."/>
            <person name="Vassiliev H."/>
            <person name="Vo A."/>
            <person name="Wangchuk T."/>
            <person name="Wangdi T."/>
            <person name="Weiand M."/>
            <person name="Wilkinson J."/>
            <person name="Wilson A."/>
            <person name="Yadav S."/>
            <person name="Young G."/>
            <person name="Yu Q."/>
            <person name="Zembek L."/>
            <person name="Zhong D."/>
            <person name="Zimmer A."/>
            <person name="Zwirko Z."/>
            <person name="Jaffe D.B."/>
            <person name="Alvarez P."/>
            <person name="Brockman W."/>
            <person name="Butler J."/>
            <person name="Chin C."/>
            <person name="Gnerre S."/>
            <person name="Grabherr M."/>
            <person name="Kleber M."/>
            <person name="Mauceli E."/>
            <person name="MacCallum I."/>
        </authorList>
    </citation>
    <scope>NUCLEOTIDE SEQUENCE [LARGE SCALE GENOMIC DNA]</scope>
    <source>
        <strain evidence="3">Tucson 14030-0811.24</strain>
    </source>
</reference>
<dbReference type="OrthoDB" id="10498843at2759"/>
<evidence type="ECO:0000256" key="1">
    <source>
        <dbReference type="SAM" id="MobiDB-lite"/>
    </source>
</evidence>
<dbReference type="eggNOG" id="KOG4331">
    <property type="taxonomic scope" value="Eukaryota"/>
</dbReference>
<feature type="compositionally biased region" description="Acidic residues" evidence="1">
    <location>
        <begin position="74"/>
        <end position="88"/>
    </location>
</feature>
<proteinExistence type="predicted"/>
<dbReference type="InParanoid" id="A0A0Q9WPP4"/>
<feature type="region of interest" description="Disordered" evidence="1">
    <location>
        <begin position="1"/>
        <end position="143"/>
    </location>
</feature>
<dbReference type="Proteomes" id="UP000007798">
    <property type="component" value="Unassembled WGS sequence"/>
</dbReference>
<protein>
    <submittedName>
        <fullName evidence="2">Uncharacterized protein</fullName>
    </submittedName>
</protein>
<organism evidence="2 3">
    <name type="scientific">Drosophila willistoni</name>
    <name type="common">Fruit fly</name>
    <dbReference type="NCBI Taxonomy" id="7260"/>
    <lineage>
        <taxon>Eukaryota</taxon>
        <taxon>Metazoa</taxon>
        <taxon>Ecdysozoa</taxon>
        <taxon>Arthropoda</taxon>
        <taxon>Hexapoda</taxon>
        <taxon>Insecta</taxon>
        <taxon>Pterygota</taxon>
        <taxon>Neoptera</taxon>
        <taxon>Endopterygota</taxon>
        <taxon>Diptera</taxon>
        <taxon>Brachycera</taxon>
        <taxon>Muscomorpha</taxon>
        <taxon>Ephydroidea</taxon>
        <taxon>Drosophilidae</taxon>
        <taxon>Drosophila</taxon>
        <taxon>Sophophora</taxon>
    </lineage>
</organism>
<name>A0A0Q9WPP4_DROWI</name>
<sequence length="188" mass="21483">MTNIGTPDSHFNSSHILDKRRNEPVDDNWGGNSSSGPSRANSNERERESQSRKVLNIWQSRNKYKPPLRKQGTEEYDFQDDQAPDNEQDSGWRAQNNSASQSVSPEPTTRHWQAPAENQFNLRTKQKSRSTNTERGEIIRRPVTPVLKVNPDIPAAVPMPRTPMRLRSKVSLTARAVQDIVNKRSQRL</sequence>